<dbReference type="Proteomes" id="UP001232117">
    <property type="component" value="Chromosome"/>
</dbReference>
<keyword evidence="2" id="KW-1185">Reference proteome</keyword>
<evidence type="ECO:0000313" key="1">
    <source>
        <dbReference type="EMBL" id="WGK95141.1"/>
    </source>
</evidence>
<sequence length="310" mass="34939">MSLFWEIEQTKAQIVDTERMLNLVKGHPLMSVSFQEKLNFLKNKLEGLPKDSKEPKIRLLFSGGAVMGSIGIKSKFVSKTINPIQELIKTQTALVRFGEVGKRGRAKKTSISDLYLTALPIGSFGIELSQLESTDLFVEQEVGTAIHQVMELISATTSSNEAFEEAIEHTPKRNLNNLKAFLKQIDEEKSILKIESGSYGINITEEQIHQGFERVNLTVNEDSEIIINGILRGFLLDSSKFEITDEDGKTITGIIGPELTEEKILEYDKNYLNKSCVFHLNFYKTIFTSGTEKLSYELLEIKPIENKKVN</sequence>
<organism evidence="1 2">
    <name type="scientific">Flavobacterium keumense</name>
    <dbReference type="NCBI Taxonomy" id="1306518"/>
    <lineage>
        <taxon>Bacteria</taxon>
        <taxon>Pseudomonadati</taxon>
        <taxon>Bacteroidota</taxon>
        <taxon>Flavobacteriia</taxon>
        <taxon>Flavobacteriales</taxon>
        <taxon>Flavobacteriaceae</taxon>
        <taxon>Flavobacterium</taxon>
    </lineage>
</organism>
<name>A0ABY8N973_9FLAO</name>
<accession>A0ABY8N973</accession>
<gene>
    <name evidence="1" type="ORF">MG292_02615</name>
</gene>
<proteinExistence type="predicted"/>
<protein>
    <submittedName>
        <fullName evidence="1">Uncharacterized protein</fullName>
    </submittedName>
</protein>
<evidence type="ECO:0000313" key="2">
    <source>
        <dbReference type="Proteomes" id="UP001232117"/>
    </source>
</evidence>
<reference evidence="1 2" key="1">
    <citation type="submission" date="2023-06" db="EMBL/GenBank/DDBJ databases">
        <title>Complete Genome Sequence of Flavobacterium keumense K3R-10.</title>
        <authorList>
            <person name="Jeong H."/>
            <person name="Jhang S.Y."/>
            <person name="Kim J.N."/>
        </authorList>
    </citation>
    <scope>NUCLEOTIDE SEQUENCE [LARGE SCALE GENOMIC DNA]</scope>
    <source>
        <strain evidence="1 2">K3R-10</strain>
    </source>
</reference>
<dbReference type="EMBL" id="CP092332">
    <property type="protein sequence ID" value="WGK95141.1"/>
    <property type="molecule type" value="Genomic_DNA"/>
</dbReference>
<dbReference type="RefSeq" id="WP_264534246.1">
    <property type="nucleotide sequence ID" value="NZ_CP092332.1"/>
</dbReference>